<reference evidence="2 3" key="1">
    <citation type="submission" date="2014-03" db="EMBL/GenBank/DDBJ databases">
        <authorList>
            <person name="Bragg J."/>
            <person name="Chandler A.Y."/>
            <person name="Dehn A."/>
            <person name="Hefner M."/>
            <person name="Petersen P."/>
            <person name="Wilson J."/>
            <person name="Zeba F."/>
            <person name="Zegers G.P."/>
            <person name="Page S.T."/>
            <person name="Bradley K.W."/>
            <person name="Clarke D.Q."/>
            <person name="Lewis M.F."/>
            <person name="Barker L.P."/>
            <person name="Bailey C."/>
            <person name="Asai D.J."/>
            <person name="Garber M.L."/>
            <person name="Bowman C.A."/>
            <person name="Russell D.A."/>
            <person name="Pope W.H."/>
            <person name="Jacobs-Sera D."/>
            <person name="Hendrix R.W."/>
            <person name="Hatfull G.F."/>
        </authorList>
    </citation>
    <scope>NUCLEOTIDE SEQUENCE [LARGE SCALE GENOMIC DNA]</scope>
</reference>
<accession>A0A023ZXT8</accession>
<organism evidence="2 3">
    <name type="scientific">Mycobacterium phage HH92</name>
    <dbReference type="NCBI Taxonomy" id="1471543"/>
    <lineage>
        <taxon>Viruses</taxon>
        <taxon>Duplodnaviria</taxon>
        <taxon>Heunggongvirae</taxon>
        <taxon>Uroviricota</taxon>
        <taxon>Caudoviricetes</taxon>
        <taxon>Gilesvirus</taxon>
        <taxon>Gilesvirus giles</taxon>
    </lineage>
</organism>
<evidence type="ECO:0000256" key="1">
    <source>
        <dbReference type="SAM" id="MobiDB-lite"/>
    </source>
</evidence>
<proteinExistence type="predicted"/>
<gene>
    <name evidence="2" type="primary">48</name>
    <name evidence="2" type="ORF">PBI_HH92_48</name>
</gene>
<dbReference type="EMBL" id="KJ538722">
    <property type="protein sequence ID" value="AHY84233.1"/>
    <property type="molecule type" value="Genomic_DNA"/>
</dbReference>
<sequence length="138" mass="15125">MPNSVMDKSPSTGGRPPVRKTAARAAKPEPRTDNPPPPIGAVLTDETHAITAAAKVNGWVLIRTIDLPDGGHRYVYANDLSTNHATRPAMVQLTTDADGRVVHARRDVARRTFTDERTRDTSELHVFDFADSVFRVTP</sequence>
<evidence type="ECO:0000313" key="2">
    <source>
        <dbReference type="EMBL" id="AHY84233.1"/>
    </source>
</evidence>
<dbReference type="Proteomes" id="UP000024437">
    <property type="component" value="Genome"/>
</dbReference>
<feature type="region of interest" description="Disordered" evidence="1">
    <location>
        <begin position="1"/>
        <end position="42"/>
    </location>
</feature>
<name>A0A023ZXT8_9CAUD</name>
<evidence type="ECO:0000313" key="3">
    <source>
        <dbReference type="Proteomes" id="UP000024437"/>
    </source>
</evidence>
<protein>
    <submittedName>
        <fullName evidence="2">Immunity repressor</fullName>
    </submittedName>
</protein>